<evidence type="ECO:0000313" key="6">
    <source>
        <dbReference type="EMBL" id="KAB1637588.1"/>
    </source>
</evidence>
<dbReference type="SUPFAM" id="SSF54373">
    <property type="entry name" value="FAD-linked reductases, C-terminal domain"/>
    <property type="match status" value="1"/>
</dbReference>
<comment type="caution">
    <text evidence="6">The sequence shown here is derived from an EMBL/GenBank/DDBJ whole genome shotgun (WGS) entry which is preliminary data.</text>
</comment>
<dbReference type="PANTHER" id="PTHR10961">
    <property type="entry name" value="PEROXISOMAL SARCOSINE OXIDASE"/>
    <property type="match status" value="1"/>
</dbReference>
<evidence type="ECO:0000256" key="4">
    <source>
        <dbReference type="ARBA" id="ARBA00023002"/>
    </source>
</evidence>
<dbReference type="InterPro" id="IPR036188">
    <property type="entry name" value="FAD/NAD-bd_sf"/>
</dbReference>
<dbReference type="OrthoDB" id="9806257at2"/>
<reference evidence="6 7" key="1">
    <citation type="submission" date="2019-09" db="EMBL/GenBank/DDBJ databases">
        <title>Phylogeny of genus Pseudoclavibacter and closely related genus.</title>
        <authorList>
            <person name="Li Y."/>
        </authorList>
    </citation>
    <scope>NUCLEOTIDE SEQUENCE [LARGE SCALE GENOMIC DNA]</scope>
    <source>
        <strain evidence="6 7">THG-MD12</strain>
    </source>
</reference>
<dbReference type="SUPFAM" id="SSF51905">
    <property type="entry name" value="FAD/NAD(P)-binding domain"/>
    <property type="match status" value="1"/>
</dbReference>
<dbReference type="EMBL" id="WBJX01000003">
    <property type="protein sequence ID" value="KAB1637588.1"/>
    <property type="molecule type" value="Genomic_DNA"/>
</dbReference>
<evidence type="ECO:0000256" key="2">
    <source>
        <dbReference type="ARBA" id="ARBA00022630"/>
    </source>
</evidence>
<organism evidence="6 7">
    <name type="scientific">Pseudoclavibacter terrae</name>
    <dbReference type="NCBI Taxonomy" id="1530195"/>
    <lineage>
        <taxon>Bacteria</taxon>
        <taxon>Bacillati</taxon>
        <taxon>Actinomycetota</taxon>
        <taxon>Actinomycetes</taxon>
        <taxon>Micrococcales</taxon>
        <taxon>Microbacteriaceae</taxon>
        <taxon>Pseudoclavibacter</taxon>
    </lineage>
</organism>
<protein>
    <submittedName>
        <fullName evidence="6">FAD-dependent oxidoreductase</fullName>
    </submittedName>
</protein>
<dbReference type="PANTHER" id="PTHR10961:SF7">
    <property type="entry name" value="FAD DEPENDENT OXIDOREDUCTASE DOMAIN-CONTAINING PROTEIN"/>
    <property type="match status" value="1"/>
</dbReference>
<dbReference type="Pfam" id="PF01266">
    <property type="entry name" value="DAO"/>
    <property type="match status" value="1"/>
</dbReference>
<feature type="domain" description="FAD dependent oxidoreductase" evidence="5">
    <location>
        <begin position="5"/>
        <end position="365"/>
    </location>
</feature>
<dbReference type="Proteomes" id="UP000490386">
    <property type="component" value="Unassembled WGS sequence"/>
</dbReference>
<evidence type="ECO:0000256" key="3">
    <source>
        <dbReference type="ARBA" id="ARBA00022827"/>
    </source>
</evidence>
<gene>
    <name evidence="6" type="ORF">F8O03_10225</name>
</gene>
<dbReference type="InterPro" id="IPR045170">
    <property type="entry name" value="MTOX"/>
</dbReference>
<dbReference type="Gene3D" id="3.50.50.60">
    <property type="entry name" value="FAD/NAD(P)-binding domain"/>
    <property type="match status" value="1"/>
</dbReference>
<keyword evidence="7" id="KW-1185">Reference proteome</keyword>
<dbReference type="AlphaFoldDB" id="A0A7J5B0Z0"/>
<evidence type="ECO:0000259" key="5">
    <source>
        <dbReference type="Pfam" id="PF01266"/>
    </source>
</evidence>
<dbReference type="InterPro" id="IPR006076">
    <property type="entry name" value="FAD-dep_OxRdtase"/>
</dbReference>
<dbReference type="RefSeq" id="WP_151423790.1">
    <property type="nucleotide sequence ID" value="NZ_WBJX01000003.1"/>
</dbReference>
<keyword evidence="3" id="KW-0274">FAD</keyword>
<evidence type="ECO:0000256" key="1">
    <source>
        <dbReference type="ARBA" id="ARBA00001974"/>
    </source>
</evidence>
<keyword evidence="4" id="KW-0560">Oxidoreductase</keyword>
<name>A0A7J5B0Z0_9MICO</name>
<dbReference type="GO" id="GO:0008115">
    <property type="term" value="F:sarcosine oxidase activity"/>
    <property type="evidence" value="ECO:0007669"/>
    <property type="project" value="TreeGrafter"/>
</dbReference>
<comment type="cofactor">
    <cofactor evidence="1">
        <name>FAD</name>
        <dbReference type="ChEBI" id="CHEBI:57692"/>
    </cofactor>
</comment>
<evidence type="ECO:0000313" key="7">
    <source>
        <dbReference type="Proteomes" id="UP000490386"/>
    </source>
</evidence>
<keyword evidence="2" id="KW-0285">Flavoprotein</keyword>
<accession>A0A7J5B0Z0</accession>
<dbReference type="GO" id="GO:0050660">
    <property type="term" value="F:flavin adenine dinucleotide binding"/>
    <property type="evidence" value="ECO:0007669"/>
    <property type="project" value="InterPro"/>
</dbReference>
<dbReference type="Gene3D" id="3.30.9.10">
    <property type="entry name" value="D-Amino Acid Oxidase, subunit A, domain 2"/>
    <property type="match status" value="1"/>
</dbReference>
<proteinExistence type="predicted"/>
<sequence>MTDVDVLIIGGGAMGLSTAWQLARRGRSVRLLEQFQPGHHQGASHGATRNFNTSYTQPDLVAMLHESRALWTELQLDSGRQILDLVGLVNHGPGAASPDVHAAISAGGEAAELLSTKDAGERWPGIRFDTEVLHLPRAGRVRAADALTSMAELAAASGAELSWGRRAVSVVEETGRVVVEAHSWGEAPEHRGHARETITAKVVVSAVNAWTRTLLAGTVELPRMRVTQEAPVHFREFNGYVDWPSFNHLPAFGRPGYEGWLSPVYGMLTPGEGIKAGWHGVGPVVDPDARDFLPVPAQLDAIRQYARDWLPGVDADSAEPISCTYTTTDDARFVVDRVGRVVVLAGFAGEGFKFVPSIGRLGADLAENGPGVAPELFSLSRPRSLAAQPLR</sequence>